<comment type="similarity">
    <text evidence="1 2">Belongs to the outer membrane factor (OMF) (TC 1.B.17) family.</text>
</comment>
<protein>
    <submittedName>
        <fullName evidence="3">Multidrug transporter</fullName>
    </submittedName>
</protein>
<dbReference type="PROSITE" id="PS51257">
    <property type="entry name" value="PROKAR_LIPOPROTEIN"/>
    <property type="match status" value="1"/>
</dbReference>
<keyword evidence="2" id="KW-1134">Transmembrane beta strand</keyword>
<name>A0A410GB12_9BURK</name>
<evidence type="ECO:0000313" key="4">
    <source>
        <dbReference type="Proteomes" id="UP000283474"/>
    </source>
</evidence>
<dbReference type="InterPro" id="IPR010131">
    <property type="entry name" value="MdtP/NodT-like"/>
</dbReference>
<keyword evidence="2" id="KW-0449">Lipoprotein</keyword>
<dbReference type="OrthoDB" id="9770517at2"/>
<dbReference type="Gene3D" id="1.20.1600.10">
    <property type="entry name" value="Outer membrane efflux proteins (OEP)"/>
    <property type="match status" value="1"/>
</dbReference>
<dbReference type="EMBL" id="CP022987">
    <property type="protein sequence ID" value="QAA93476.1"/>
    <property type="molecule type" value="Genomic_DNA"/>
</dbReference>
<keyword evidence="2" id="KW-0564">Palmitate</keyword>
<keyword evidence="4" id="KW-1185">Reference proteome</keyword>
<dbReference type="KEGG" id="pus:CKA81_06210"/>
<dbReference type="Proteomes" id="UP000283474">
    <property type="component" value="Chromosome"/>
</dbReference>
<sequence>MSSSLFRRSALPVLISLALAGCSLAPKYERPDAPVPAQYPDQNAVQNTGANSASAVAPDVAASSDLGWSEFFRDPQLQALIRIALANNRDMRIAVQRVEEARAMYGVADSDRYPTIGAGVNAQMTRNPENMRMSPDAPSVSRFYQAGLGMTAFELDFFGRVRNLSEAAFQQYLATAQARRTVHINLVSLVAEAYFRLRTAQQLDGLMESTLLSRQNTYDLVKARFDVGVASSLDLAQAKSQLDTVRADRAAIIRVQAQAKNAMQLLLGAEAPADLPQPAVFGRDQILAAIPVGLPSDLLERRPDIIGAENALLASNANIGAARAAFFPNISITGLLGFASPQLGGLFGSGQRYWQFSPQLQVPIFTGGGIRSNLDVAEARKNIAVAEYEKTVQTAFREVADALAGEATYSGELDALRDLEASAAETLRLAQLRYETGIDSFLQVQNAEVNLYTAQRAFLQTGMESLMNRVELYKALGGGWLEDSATGLPVADSNAAAGQVPGSAAGTVTE</sequence>
<feature type="chain" id="PRO_5018808453" evidence="2">
    <location>
        <begin position="26"/>
        <end position="510"/>
    </location>
</feature>
<keyword evidence="2" id="KW-0812">Transmembrane</keyword>
<comment type="subcellular location">
    <subcellularLocation>
        <location evidence="2">Cell membrane</location>
        <topology evidence="2">Lipid-anchor</topology>
    </subcellularLocation>
</comment>
<dbReference type="PANTHER" id="PTHR30203">
    <property type="entry name" value="OUTER MEMBRANE CATION EFFLUX PROTEIN"/>
    <property type="match status" value="1"/>
</dbReference>
<proteinExistence type="inferred from homology"/>
<keyword evidence="2" id="KW-0732">Signal</keyword>
<dbReference type="Gene3D" id="2.20.200.10">
    <property type="entry name" value="Outer membrane efflux proteins (OEP)"/>
    <property type="match status" value="1"/>
</dbReference>
<dbReference type="SUPFAM" id="SSF56954">
    <property type="entry name" value="Outer membrane efflux proteins (OEP)"/>
    <property type="match status" value="1"/>
</dbReference>
<dbReference type="GO" id="GO:0005886">
    <property type="term" value="C:plasma membrane"/>
    <property type="evidence" value="ECO:0007669"/>
    <property type="project" value="UniProtKB-SubCell"/>
</dbReference>
<evidence type="ECO:0000256" key="2">
    <source>
        <dbReference type="RuleBase" id="RU362097"/>
    </source>
</evidence>
<feature type="signal peptide" evidence="2">
    <location>
        <begin position="1"/>
        <end position="25"/>
    </location>
</feature>
<dbReference type="InterPro" id="IPR003423">
    <property type="entry name" value="OMP_efflux"/>
</dbReference>
<dbReference type="GO" id="GO:0015562">
    <property type="term" value="F:efflux transmembrane transporter activity"/>
    <property type="evidence" value="ECO:0007669"/>
    <property type="project" value="InterPro"/>
</dbReference>
<dbReference type="NCBIfam" id="TIGR01845">
    <property type="entry name" value="outer_NodT"/>
    <property type="match status" value="1"/>
</dbReference>
<keyword evidence="2" id="KW-0472">Membrane</keyword>
<dbReference type="PANTHER" id="PTHR30203:SF32">
    <property type="entry name" value="CATION EFFLUX SYSTEM PROTEIN CUSC"/>
    <property type="match status" value="1"/>
</dbReference>
<gene>
    <name evidence="3" type="ORF">CKA81_06210</name>
</gene>
<dbReference type="Pfam" id="PF02321">
    <property type="entry name" value="OEP"/>
    <property type="match status" value="2"/>
</dbReference>
<dbReference type="AlphaFoldDB" id="A0A410GB12"/>
<evidence type="ECO:0000313" key="3">
    <source>
        <dbReference type="EMBL" id="QAA93476.1"/>
    </source>
</evidence>
<dbReference type="RefSeq" id="WP_128354519.1">
    <property type="nucleotide sequence ID" value="NZ_CP022987.1"/>
</dbReference>
<evidence type="ECO:0000256" key="1">
    <source>
        <dbReference type="ARBA" id="ARBA00007613"/>
    </source>
</evidence>
<accession>A0A410GB12</accession>
<reference evidence="3 4" key="1">
    <citation type="submission" date="2017-08" db="EMBL/GenBank/DDBJ databases">
        <authorList>
            <person name="Park S.-J."/>
            <person name="Kim H."/>
        </authorList>
    </citation>
    <scope>NUCLEOTIDE SEQUENCE [LARGE SCALE GENOMIC DNA]</scope>
    <source>
        <strain evidence="4">ye3</strain>
    </source>
</reference>
<organism evidence="3 4">
    <name type="scientific">Pollutimonas thiosulfatoxidans</name>
    <dbReference type="NCBI Taxonomy" id="2028345"/>
    <lineage>
        <taxon>Bacteria</taxon>
        <taxon>Pseudomonadati</taxon>
        <taxon>Pseudomonadota</taxon>
        <taxon>Betaproteobacteria</taxon>
        <taxon>Burkholderiales</taxon>
        <taxon>Alcaligenaceae</taxon>
        <taxon>Pollutimonas</taxon>
    </lineage>
</organism>